<dbReference type="GO" id="GO:0008270">
    <property type="term" value="F:zinc ion binding"/>
    <property type="evidence" value="ECO:0007669"/>
    <property type="project" value="UniProtKB-KW"/>
</dbReference>
<evidence type="ECO:0000313" key="8">
    <source>
        <dbReference type="EMBL" id="CUA67902.1"/>
    </source>
</evidence>
<evidence type="ECO:0000256" key="6">
    <source>
        <dbReference type="SAM" id="MobiDB-lite"/>
    </source>
</evidence>
<name>A0A0K6FP87_9AGAM</name>
<dbReference type="PANTHER" id="PTHR46481:SF10">
    <property type="entry name" value="ZINC FINGER BED DOMAIN-CONTAINING PROTEIN 39"/>
    <property type="match status" value="1"/>
</dbReference>
<evidence type="ECO:0000313" key="9">
    <source>
        <dbReference type="Proteomes" id="UP000044841"/>
    </source>
</evidence>
<keyword evidence="5" id="KW-0539">Nucleus</keyword>
<evidence type="ECO:0000256" key="3">
    <source>
        <dbReference type="ARBA" id="ARBA00022771"/>
    </source>
</evidence>
<keyword evidence="4" id="KW-0862">Zinc</keyword>
<keyword evidence="3" id="KW-0863">Zinc-finger</keyword>
<gene>
    <name evidence="8" type="ORF">RSOLAG22IIIB_13566</name>
</gene>
<dbReference type="InterPro" id="IPR052035">
    <property type="entry name" value="ZnF_BED_domain_contain"/>
</dbReference>
<sequence length="919" mass="103191">MPRTTRSSVLKVPEFLGVLRDATSRLPDTVPYASINDPVYRNFHEVLDTANEGTFEKFEQAFKQCFKPDPDGLPNINNIMRGEHGMGLIISYLDEFAKPPTMSSEQLRAITLRITELVEMVQERIKEAPRPVQSKTKNQKSKSKSKLEQTGIGGIPVAKKVRFSNQSDGYDGDGEFVPASKAESSEEELDMESENEFGILGFGQTKNKSQVEISTTDENTTIWEPPRHGRDPVKGNWAMSHYSKIPKPAMRKNGTAIWAYICNWCGTLCGTPRTPGITNWDEEVPTLKNFNKSNFITHIEKRCTGIPEDQKYFANVKAQEKSKFSLKTPAIPLNQREFNSSLAKAVVRDNHAMTFGEGDSMIEFFQSILPNIRLPVHQTLQRHLYRLFDILANKVRDNFKAIERHAISTDAWTSKNSVYSLAGVIIFFIDNNWHLNELVVDVINLDAEHSGSFMGKLVYSALKAKGAARQTIACVTDNASTNSVMNETLATQIRKHENTHAHGKNISFTCIAHAIHLVCTALTSHLGVIEPSDHFSEVKGSNLEGDDNDAIESEIDSNIDTESESNFDDDLLAELAPELAPELASTDDERPTGHVDKTVFPKPLTVIEKAITYFVANLDSIQSRGGKSRKIIQKLQICWNINGEEWDLAGMVAEILDPFRTASAAMSRRDVATLSDVIPTFALLERKLVESISQIQNPATDRRNVTARALLSGLEAALFKLQKYQTLAHENQLCIIATVLNPRFRLKYLERWPELHSRASILFSHVFENYRVKEAEVINTPVDPVPRRNIPRPSKSANAWEDELYSDVPSFVEQFDQELQAYFSGNFPCGSGTSTLGWWKVHCLHFPTVGHMARDFLCIPASSVSVERLFSQCKLTMSDVRSSMLFETARRRICCQHWMKAGIGADAVRMGLQIDEDID</sequence>
<organism evidence="8 9">
    <name type="scientific">Rhizoctonia solani</name>
    <dbReference type="NCBI Taxonomy" id="456999"/>
    <lineage>
        <taxon>Eukaryota</taxon>
        <taxon>Fungi</taxon>
        <taxon>Dikarya</taxon>
        <taxon>Basidiomycota</taxon>
        <taxon>Agaricomycotina</taxon>
        <taxon>Agaricomycetes</taxon>
        <taxon>Cantharellales</taxon>
        <taxon>Ceratobasidiaceae</taxon>
        <taxon>Rhizoctonia</taxon>
    </lineage>
</organism>
<evidence type="ECO:0000256" key="5">
    <source>
        <dbReference type="ARBA" id="ARBA00023242"/>
    </source>
</evidence>
<proteinExistence type="predicted"/>
<dbReference type="Pfam" id="PF05699">
    <property type="entry name" value="Dimer_Tnp_hAT"/>
    <property type="match status" value="1"/>
</dbReference>
<evidence type="ECO:0000256" key="1">
    <source>
        <dbReference type="ARBA" id="ARBA00004123"/>
    </source>
</evidence>
<dbReference type="AlphaFoldDB" id="A0A0K6FP87"/>
<feature type="domain" description="HAT C-terminal dimerisation" evidence="7">
    <location>
        <begin position="835"/>
        <end position="899"/>
    </location>
</feature>
<evidence type="ECO:0000259" key="7">
    <source>
        <dbReference type="Pfam" id="PF05699"/>
    </source>
</evidence>
<dbReference type="InterPro" id="IPR012337">
    <property type="entry name" value="RNaseH-like_sf"/>
</dbReference>
<reference evidence="8 9" key="1">
    <citation type="submission" date="2015-07" db="EMBL/GenBank/DDBJ databases">
        <authorList>
            <person name="Noorani M."/>
        </authorList>
    </citation>
    <scope>NUCLEOTIDE SEQUENCE [LARGE SCALE GENOMIC DNA]</scope>
    <source>
        <strain evidence="8">BBA 69670</strain>
    </source>
</reference>
<comment type="subcellular location">
    <subcellularLocation>
        <location evidence="1">Nucleus</location>
    </subcellularLocation>
</comment>
<dbReference type="SUPFAM" id="SSF53098">
    <property type="entry name" value="Ribonuclease H-like"/>
    <property type="match status" value="1"/>
</dbReference>
<evidence type="ECO:0000256" key="4">
    <source>
        <dbReference type="ARBA" id="ARBA00022833"/>
    </source>
</evidence>
<dbReference type="InterPro" id="IPR008906">
    <property type="entry name" value="HATC_C_dom"/>
</dbReference>
<dbReference type="EMBL" id="CYGV01000243">
    <property type="protein sequence ID" value="CUA67902.1"/>
    <property type="molecule type" value="Genomic_DNA"/>
</dbReference>
<dbReference type="GO" id="GO:0005634">
    <property type="term" value="C:nucleus"/>
    <property type="evidence" value="ECO:0007669"/>
    <property type="project" value="UniProtKB-SubCell"/>
</dbReference>
<feature type="region of interest" description="Disordered" evidence="6">
    <location>
        <begin position="125"/>
        <end position="151"/>
    </location>
</feature>
<evidence type="ECO:0000256" key="2">
    <source>
        <dbReference type="ARBA" id="ARBA00022723"/>
    </source>
</evidence>
<keyword evidence="2" id="KW-0479">Metal-binding</keyword>
<dbReference type="GO" id="GO:0046983">
    <property type="term" value="F:protein dimerization activity"/>
    <property type="evidence" value="ECO:0007669"/>
    <property type="project" value="InterPro"/>
</dbReference>
<dbReference type="Proteomes" id="UP000044841">
    <property type="component" value="Unassembled WGS sequence"/>
</dbReference>
<protein>
    <submittedName>
        <fullName evidence="8">Zinc finger BED domain-containing protein DAYSLEEPER</fullName>
    </submittedName>
</protein>
<accession>A0A0K6FP87</accession>
<dbReference type="PANTHER" id="PTHR46481">
    <property type="entry name" value="ZINC FINGER BED DOMAIN-CONTAINING PROTEIN 4"/>
    <property type="match status" value="1"/>
</dbReference>
<keyword evidence="9" id="KW-1185">Reference proteome</keyword>